<feature type="transmembrane region" description="Helical" evidence="6">
    <location>
        <begin position="205"/>
        <end position="228"/>
    </location>
</feature>
<dbReference type="PANTHER" id="PTHR23520">
    <property type="entry name" value="TRANSPORTER, PUTATIVE (AFU_ORTHOLOGUE AFUA_3G04000)-RELATED"/>
    <property type="match status" value="1"/>
</dbReference>
<keyword evidence="3 6" id="KW-1133">Transmembrane helix</keyword>
<evidence type="ECO:0000256" key="5">
    <source>
        <dbReference type="SAM" id="MobiDB-lite"/>
    </source>
</evidence>
<accession>A0ABS5L550</accession>
<evidence type="ECO:0000256" key="4">
    <source>
        <dbReference type="ARBA" id="ARBA00023136"/>
    </source>
</evidence>
<keyword evidence="9" id="KW-1185">Reference proteome</keyword>
<evidence type="ECO:0000313" key="8">
    <source>
        <dbReference type="EMBL" id="MBS2553482.1"/>
    </source>
</evidence>
<dbReference type="SUPFAM" id="SSF103473">
    <property type="entry name" value="MFS general substrate transporter"/>
    <property type="match status" value="1"/>
</dbReference>
<gene>
    <name evidence="8" type="ORF">KGQ19_42180</name>
</gene>
<dbReference type="PROSITE" id="PS00216">
    <property type="entry name" value="SUGAR_TRANSPORT_1"/>
    <property type="match status" value="1"/>
</dbReference>
<comment type="caution">
    <text evidence="8">The sequence shown here is derived from an EMBL/GenBank/DDBJ whole genome shotgun (WGS) entry which is preliminary data.</text>
</comment>
<feature type="transmembrane region" description="Helical" evidence="6">
    <location>
        <begin position="139"/>
        <end position="160"/>
    </location>
</feature>
<dbReference type="InterPro" id="IPR005829">
    <property type="entry name" value="Sugar_transporter_CS"/>
</dbReference>
<feature type="transmembrane region" description="Helical" evidence="6">
    <location>
        <begin position="240"/>
        <end position="261"/>
    </location>
</feature>
<evidence type="ECO:0000259" key="7">
    <source>
        <dbReference type="PROSITE" id="PS50850"/>
    </source>
</evidence>
<dbReference type="Pfam" id="PF07690">
    <property type="entry name" value="MFS_1"/>
    <property type="match status" value="1"/>
</dbReference>
<sequence length="383" mass="38928">MLLVGMLENAGISGTRLGAILAVAAAGCVLATIAMGRYADRFGRRTSLLVSACLMGIAGLAFAITRSYPVLLIAAFIGTVSPSTNDNTPFSGIEQAILAQRTPAHQRTAVFTRYNVTAQAAGAVGGLAAAALGALPTSLAGNAAFALYSIIAFATGFLFLRLSAEAEPSADPPAGSPTPVSPPSIDPEAVAAPTPTRLPGPVRRLARLFAVDAFAGGLAVQAILAWWFHHRYGATATDLGLIFFAANLLPAVAQLAAPLIVSRHGLLPAMLVPHLASNVFLACIPLAPDLGDAVVLLLARQALSKIDVAARQAFTAALVGPEHRTAAASLTTAARGVAVSVSPLAATLLLTGSSVALGGPLLVGAALAVGYDLAMWRSFRTMG</sequence>
<organism evidence="8 9">
    <name type="scientific">Catenulispora pinistramenti</name>
    <dbReference type="NCBI Taxonomy" id="2705254"/>
    <lineage>
        <taxon>Bacteria</taxon>
        <taxon>Bacillati</taxon>
        <taxon>Actinomycetota</taxon>
        <taxon>Actinomycetes</taxon>
        <taxon>Catenulisporales</taxon>
        <taxon>Catenulisporaceae</taxon>
        <taxon>Catenulispora</taxon>
    </lineage>
</organism>
<dbReference type="PROSITE" id="PS50850">
    <property type="entry name" value="MFS"/>
    <property type="match status" value="1"/>
</dbReference>
<keyword evidence="2 6" id="KW-0812">Transmembrane</keyword>
<dbReference type="Gene3D" id="1.20.1250.20">
    <property type="entry name" value="MFS general substrate transporter like domains"/>
    <property type="match status" value="2"/>
</dbReference>
<feature type="domain" description="Major facilitator superfamily (MFS) profile" evidence="7">
    <location>
        <begin position="1"/>
        <end position="383"/>
    </location>
</feature>
<dbReference type="InterPro" id="IPR011701">
    <property type="entry name" value="MFS"/>
</dbReference>
<dbReference type="InterPro" id="IPR020846">
    <property type="entry name" value="MFS_dom"/>
</dbReference>
<evidence type="ECO:0000256" key="6">
    <source>
        <dbReference type="SAM" id="Phobius"/>
    </source>
</evidence>
<evidence type="ECO:0000313" key="9">
    <source>
        <dbReference type="Proteomes" id="UP000730482"/>
    </source>
</evidence>
<keyword evidence="4 6" id="KW-0472">Membrane</keyword>
<dbReference type="Proteomes" id="UP000730482">
    <property type="component" value="Unassembled WGS sequence"/>
</dbReference>
<feature type="compositionally biased region" description="Pro residues" evidence="5">
    <location>
        <begin position="170"/>
        <end position="185"/>
    </location>
</feature>
<evidence type="ECO:0000256" key="3">
    <source>
        <dbReference type="ARBA" id="ARBA00022989"/>
    </source>
</evidence>
<feature type="transmembrane region" description="Helical" evidence="6">
    <location>
        <begin position="348"/>
        <end position="374"/>
    </location>
</feature>
<comment type="subcellular location">
    <subcellularLocation>
        <location evidence="1">Cell membrane</location>
        <topology evidence="1">Multi-pass membrane protein</topology>
    </subcellularLocation>
</comment>
<evidence type="ECO:0000256" key="1">
    <source>
        <dbReference type="ARBA" id="ARBA00004651"/>
    </source>
</evidence>
<feature type="region of interest" description="Disordered" evidence="5">
    <location>
        <begin position="169"/>
        <end position="196"/>
    </location>
</feature>
<feature type="transmembrane region" description="Helical" evidence="6">
    <location>
        <begin position="17"/>
        <end position="36"/>
    </location>
</feature>
<name>A0ABS5L550_9ACTN</name>
<evidence type="ECO:0000256" key="2">
    <source>
        <dbReference type="ARBA" id="ARBA00022692"/>
    </source>
</evidence>
<dbReference type="EMBL" id="JAAFYZ010000258">
    <property type="protein sequence ID" value="MBS2553482.1"/>
    <property type="molecule type" value="Genomic_DNA"/>
</dbReference>
<dbReference type="PANTHER" id="PTHR23520:SF5">
    <property type="entry name" value="TRANSPORTER, PUTATIVE (AFU_ORTHOLOGUE AFUA_3G04000)-RELATED"/>
    <property type="match status" value="1"/>
</dbReference>
<reference evidence="8 9" key="1">
    <citation type="submission" date="2020-02" db="EMBL/GenBank/DDBJ databases">
        <title>Acidophilic actinobacteria isolated from forest soil.</title>
        <authorList>
            <person name="Golinska P."/>
        </authorList>
    </citation>
    <scope>NUCLEOTIDE SEQUENCE [LARGE SCALE GENOMIC DNA]</scope>
    <source>
        <strain evidence="8 9">NL8</strain>
    </source>
</reference>
<feature type="transmembrane region" description="Helical" evidence="6">
    <location>
        <begin position="48"/>
        <end position="77"/>
    </location>
</feature>
<proteinExistence type="predicted"/>
<protein>
    <submittedName>
        <fullName evidence="8">MFS transporter</fullName>
    </submittedName>
</protein>
<dbReference type="InterPro" id="IPR036259">
    <property type="entry name" value="MFS_trans_sf"/>
</dbReference>